<evidence type="ECO:0000256" key="8">
    <source>
        <dbReference type="ARBA" id="ARBA00023319"/>
    </source>
</evidence>
<comment type="subcellular location">
    <subcellularLocation>
        <location evidence="1">Membrane</location>
        <topology evidence="1">Single-pass type I membrane protein</topology>
    </subcellularLocation>
</comment>
<keyword evidence="6" id="KW-1015">Disulfide bond</keyword>
<evidence type="ECO:0000256" key="4">
    <source>
        <dbReference type="ARBA" id="ARBA00022989"/>
    </source>
</evidence>
<evidence type="ECO:0000313" key="13">
    <source>
        <dbReference type="Proteomes" id="UP000287033"/>
    </source>
</evidence>
<keyword evidence="3 11" id="KW-0732">Signal</keyword>
<dbReference type="AlphaFoldDB" id="A0A401SRW4"/>
<feature type="chain" id="PRO_5019072107" evidence="11">
    <location>
        <begin position="23"/>
        <end position="217"/>
    </location>
</feature>
<keyword evidence="5 10" id="KW-0472">Membrane</keyword>
<evidence type="ECO:0000256" key="6">
    <source>
        <dbReference type="ARBA" id="ARBA00023157"/>
    </source>
</evidence>
<keyword evidence="2 10" id="KW-0812">Transmembrane</keyword>
<feature type="signal peptide" evidence="11">
    <location>
        <begin position="1"/>
        <end position="22"/>
    </location>
</feature>
<keyword evidence="13" id="KW-1185">Reference proteome</keyword>
<dbReference type="OMA" id="QMVEVCA"/>
<evidence type="ECO:0000256" key="1">
    <source>
        <dbReference type="ARBA" id="ARBA00004479"/>
    </source>
</evidence>
<gene>
    <name evidence="12" type="ORF">chiPu_0011612</name>
</gene>
<proteinExistence type="predicted"/>
<dbReference type="STRING" id="137246.A0A401SRW4"/>
<evidence type="ECO:0000256" key="3">
    <source>
        <dbReference type="ARBA" id="ARBA00022729"/>
    </source>
</evidence>
<dbReference type="InterPro" id="IPR040216">
    <property type="entry name" value="CTLA4/CD28"/>
</dbReference>
<dbReference type="PANTHER" id="PTHR11494:SF8">
    <property type="entry name" value="CYTOTOXIC T-LYMPHOCYTE PROTEIN 4"/>
    <property type="match status" value="1"/>
</dbReference>
<organism evidence="12 13">
    <name type="scientific">Chiloscyllium punctatum</name>
    <name type="common">Brownbanded bambooshark</name>
    <name type="synonym">Hemiscyllium punctatum</name>
    <dbReference type="NCBI Taxonomy" id="137246"/>
    <lineage>
        <taxon>Eukaryota</taxon>
        <taxon>Metazoa</taxon>
        <taxon>Chordata</taxon>
        <taxon>Craniata</taxon>
        <taxon>Vertebrata</taxon>
        <taxon>Chondrichthyes</taxon>
        <taxon>Elasmobranchii</taxon>
        <taxon>Galeomorphii</taxon>
        <taxon>Galeoidea</taxon>
        <taxon>Orectolobiformes</taxon>
        <taxon>Hemiscylliidae</taxon>
        <taxon>Chiloscyllium</taxon>
    </lineage>
</organism>
<keyword evidence="8" id="KW-0393">Immunoglobulin domain</keyword>
<dbReference type="EMBL" id="BEZZ01000489">
    <property type="protein sequence ID" value="GCC33144.1"/>
    <property type="molecule type" value="Genomic_DNA"/>
</dbReference>
<accession>A0A401SRW4</accession>
<evidence type="ECO:0000256" key="9">
    <source>
        <dbReference type="SAM" id="MobiDB-lite"/>
    </source>
</evidence>
<sequence length="217" mass="24828">MACPRNLLVVFLWIYTAQRLDGAGLRVDQPRFLEVDSTGEATLQCNHSWDEKTELKLTILKERDSQVICIGRTNSSVHHVNSTELLHCQINRTSDSIYVTFYGFNSSLIDNFFCKIEKLYPPPYEGKQGNGTIMFISSKKNCKKCFQFVMFLIMGFLGFLTLSSMIYSIVLTLKICRVKKVVKKEEENSVYEQMAPSNGGEQSRRNTESATTLSRKY</sequence>
<evidence type="ECO:0000256" key="2">
    <source>
        <dbReference type="ARBA" id="ARBA00022692"/>
    </source>
</evidence>
<feature type="compositionally biased region" description="Polar residues" evidence="9">
    <location>
        <begin position="208"/>
        <end position="217"/>
    </location>
</feature>
<dbReference type="GO" id="GO:0009897">
    <property type="term" value="C:external side of plasma membrane"/>
    <property type="evidence" value="ECO:0007669"/>
    <property type="project" value="TreeGrafter"/>
</dbReference>
<evidence type="ECO:0000256" key="7">
    <source>
        <dbReference type="ARBA" id="ARBA00023180"/>
    </source>
</evidence>
<reference evidence="12 13" key="1">
    <citation type="journal article" date="2018" name="Nat. Ecol. Evol.">
        <title>Shark genomes provide insights into elasmobranch evolution and the origin of vertebrates.</title>
        <authorList>
            <person name="Hara Y"/>
            <person name="Yamaguchi K"/>
            <person name="Onimaru K"/>
            <person name="Kadota M"/>
            <person name="Koyanagi M"/>
            <person name="Keeley SD"/>
            <person name="Tatsumi K"/>
            <person name="Tanaka K"/>
            <person name="Motone F"/>
            <person name="Kageyama Y"/>
            <person name="Nozu R"/>
            <person name="Adachi N"/>
            <person name="Nishimura O"/>
            <person name="Nakagawa R"/>
            <person name="Tanegashima C"/>
            <person name="Kiyatake I"/>
            <person name="Matsumoto R"/>
            <person name="Murakumo K"/>
            <person name="Nishida K"/>
            <person name="Terakita A"/>
            <person name="Kuratani S"/>
            <person name="Sato K"/>
            <person name="Hyodo S Kuraku.S."/>
        </authorList>
    </citation>
    <scope>NUCLEOTIDE SEQUENCE [LARGE SCALE GENOMIC DNA]</scope>
</reference>
<dbReference type="Proteomes" id="UP000287033">
    <property type="component" value="Unassembled WGS sequence"/>
</dbReference>
<keyword evidence="7" id="KW-0325">Glycoprotein</keyword>
<dbReference type="GO" id="GO:0042129">
    <property type="term" value="P:regulation of T cell proliferation"/>
    <property type="evidence" value="ECO:0007669"/>
    <property type="project" value="InterPro"/>
</dbReference>
<evidence type="ECO:0000313" key="12">
    <source>
        <dbReference type="EMBL" id="GCC33144.1"/>
    </source>
</evidence>
<evidence type="ECO:0000256" key="11">
    <source>
        <dbReference type="SAM" id="SignalP"/>
    </source>
</evidence>
<name>A0A401SRW4_CHIPU</name>
<evidence type="ECO:0000256" key="10">
    <source>
        <dbReference type="SAM" id="Phobius"/>
    </source>
</evidence>
<evidence type="ECO:0000256" key="5">
    <source>
        <dbReference type="ARBA" id="ARBA00023136"/>
    </source>
</evidence>
<feature type="region of interest" description="Disordered" evidence="9">
    <location>
        <begin position="192"/>
        <end position="217"/>
    </location>
</feature>
<feature type="transmembrane region" description="Helical" evidence="10">
    <location>
        <begin position="148"/>
        <end position="173"/>
    </location>
</feature>
<dbReference type="PANTHER" id="PTHR11494">
    <property type="entry name" value="CYTOTOXIC T-LYMPHOCYTE PROTEIN"/>
    <property type="match status" value="1"/>
</dbReference>
<dbReference type="Gene3D" id="2.60.40.10">
    <property type="entry name" value="Immunoglobulins"/>
    <property type="match status" value="1"/>
</dbReference>
<keyword evidence="4 10" id="KW-1133">Transmembrane helix</keyword>
<protein>
    <submittedName>
        <fullName evidence="12">Uncharacterized protein</fullName>
    </submittedName>
</protein>
<dbReference type="InterPro" id="IPR013783">
    <property type="entry name" value="Ig-like_fold"/>
</dbReference>
<dbReference type="OrthoDB" id="9908091at2759"/>
<dbReference type="GO" id="GO:0050852">
    <property type="term" value="P:T cell receptor signaling pathway"/>
    <property type="evidence" value="ECO:0007669"/>
    <property type="project" value="TreeGrafter"/>
</dbReference>
<comment type="caution">
    <text evidence="12">The sequence shown here is derived from an EMBL/GenBank/DDBJ whole genome shotgun (WGS) entry which is preliminary data.</text>
</comment>